<evidence type="ECO:0000313" key="3">
    <source>
        <dbReference type="Proteomes" id="UP001150904"/>
    </source>
</evidence>
<evidence type="ECO:0000313" key="2">
    <source>
        <dbReference type="EMBL" id="KAJ5191038.1"/>
    </source>
</evidence>
<dbReference type="PANTHER" id="PTHR37171:SF1">
    <property type="entry name" value="SERINE_THREONINE-PROTEIN KINASE YRZF-RELATED"/>
    <property type="match status" value="1"/>
</dbReference>
<dbReference type="GeneID" id="83184380"/>
<dbReference type="OrthoDB" id="2942798at2759"/>
<dbReference type="AlphaFoldDB" id="A0A9W9J5N0"/>
<dbReference type="InterPro" id="IPR052396">
    <property type="entry name" value="Meiotic_Drive_Suppr_Kinase"/>
</dbReference>
<dbReference type="Proteomes" id="UP001150904">
    <property type="component" value="Unassembled WGS sequence"/>
</dbReference>
<dbReference type="Gene3D" id="1.10.510.10">
    <property type="entry name" value="Transferase(Phosphotransferase) domain 1"/>
    <property type="match status" value="1"/>
</dbReference>
<sequence>MSFIVPGTKSSNVRSLMSKPMPKLTWYQTVYLNGKPIAAQTLKPLNGRRQTVHRLEIEPFSSHSALPSNVRSVIVKQQKEGWEAEFRREKEAYNIFESLQGKVIPKLFGEGSLNGTPALILSEIAGFTLEELARNKVEVREDSLRRQLKEALSALYQYGAEYSDLRPDNFLVCDNDKAMIVDLEGVTFPGEPEEPSDSEDCDNLGDVGYLMSKFRDIKDPNRPSSPIPSIPESTNDKRRGQNVGFYAVGELVE</sequence>
<protein>
    <recommendedName>
        <fullName evidence="4">Protein kinase domain-containing protein</fullName>
    </recommendedName>
</protein>
<evidence type="ECO:0000256" key="1">
    <source>
        <dbReference type="SAM" id="MobiDB-lite"/>
    </source>
</evidence>
<keyword evidence="3" id="KW-1185">Reference proteome</keyword>
<dbReference type="SUPFAM" id="SSF56112">
    <property type="entry name" value="Protein kinase-like (PK-like)"/>
    <property type="match status" value="1"/>
</dbReference>
<comment type="caution">
    <text evidence="2">The sequence shown here is derived from an EMBL/GenBank/DDBJ whole genome shotgun (WGS) entry which is preliminary data.</text>
</comment>
<dbReference type="RefSeq" id="XP_058303978.1">
    <property type="nucleotide sequence ID" value="XM_058457079.1"/>
</dbReference>
<reference evidence="2" key="2">
    <citation type="journal article" date="2023" name="IMA Fungus">
        <title>Comparative genomic study of the Penicillium genus elucidates a diverse pangenome and 15 lateral gene transfer events.</title>
        <authorList>
            <person name="Petersen C."/>
            <person name="Sorensen T."/>
            <person name="Nielsen M.R."/>
            <person name="Sondergaard T.E."/>
            <person name="Sorensen J.L."/>
            <person name="Fitzpatrick D.A."/>
            <person name="Frisvad J.C."/>
            <person name="Nielsen K.L."/>
        </authorList>
    </citation>
    <scope>NUCLEOTIDE SEQUENCE</scope>
    <source>
        <strain evidence="2">IBT 15544</strain>
    </source>
</reference>
<dbReference type="InterPro" id="IPR011009">
    <property type="entry name" value="Kinase-like_dom_sf"/>
</dbReference>
<reference evidence="2" key="1">
    <citation type="submission" date="2022-12" db="EMBL/GenBank/DDBJ databases">
        <authorList>
            <person name="Petersen C."/>
        </authorList>
    </citation>
    <scope>NUCLEOTIDE SEQUENCE</scope>
    <source>
        <strain evidence="2">IBT 15544</strain>
    </source>
</reference>
<accession>A0A9W9J5N0</accession>
<evidence type="ECO:0008006" key="4">
    <source>
        <dbReference type="Google" id="ProtNLM"/>
    </source>
</evidence>
<feature type="region of interest" description="Disordered" evidence="1">
    <location>
        <begin position="215"/>
        <end position="241"/>
    </location>
</feature>
<dbReference type="EMBL" id="JAPQKR010000016">
    <property type="protein sequence ID" value="KAJ5191038.1"/>
    <property type="molecule type" value="Genomic_DNA"/>
</dbReference>
<name>A0A9W9J5N0_9EURO</name>
<gene>
    <name evidence="2" type="ORF">N7498_010023</name>
</gene>
<proteinExistence type="predicted"/>
<dbReference type="PANTHER" id="PTHR37171">
    <property type="entry name" value="SERINE/THREONINE-PROTEIN KINASE YRZF-RELATED"/>
    <property type="match status" value="1"/>
</dbReference>
<organism evidence="2 3">
    <name type="scientific">Penicillium cinerascens</name>
    <dbReference type="NCBI Taxonomy" id="70096"/>
    <lineage>
        <taxon>Eukaryota</taxon>
        <taxon>Fungi</taxon>
        <taxon>Dikarya</taxon>
        <taxon>Ascomycota</taxon>
        <taxon>Pezizomycotina</taxon>
        <taxon>Eurotiomycetes</taxon>
        <taxon>Eurotiomycetidae</taxon>
        <taxon>Eurotiales</taxon>
        <taxon>Aspergillaceae</taxon>
        <taxon>Penicillium</taxon>
    </lineage>
</organism>